<dbReference type="InterPro" id="IPR055127">
    <property type="entry name" value="YEATS2_3HBD"/>
</dbReference>
<name>A0A1E1WQI1_PECGO</name>
<dbReference type="OrthoDB" id="1741717at2759"/>
<feature type="non-terminal residue" evidence="3">
    <location>
        <position position="1"/>
    </location>
</feature>
<protein>
    <recommendedName>
        <fullName evidence="2">YEATS domain-containing protein</fullName>
    </recommendedName>
</protein>
<evidence type="ECO:0000313" key="3">
    <source>
        <dbReference type="EMBL" id="JAT89313.1"/>
    </source>
</evidence>
<feature type="non-terminal residue" evidence="3">
    <location>
        <position position="574"/>
    </location>
</feature>
<reference evidence="3" key="1">
    <citation type="submission" date="2015-09" db="EMBL/GenBank/DDBJ databases">
        <title>De novo assembly of Pectinophora gossypiella (Pink Bollworm) gut transcriptome.</title>
        <authorList>
            <person name="Tassone E.E."/>
        </authorList>
    </citation>
    <scope>NUCLEOTIDE SEQUENCE</scope>
</reference>
<evidence type="ECO:0000256" key="1">
    <source>
        <dbReference type="SAM" id="MobiDB-lite"/>
    </source>
</evidence>
<feature type="compositionally biased region" description="Acidic residues" evidence="1">
    <location>
        <begin position="62"/>
        <end position="76"/>
    </location>
</feature>
<feature type="domain" description="YEATS" evidence="2">
    <location>
        <begin position="342"/>
        <end position="437"/>
    </location>
</feature>
<accession>A0A1E1WQI1</accession>
<dbReference type="AlphaFoldDB" id="A0A1E1WQI1"/>
<dbReference type="EMBL" id="GDQN01001741">
    <property type="protein sequence ID" value="JAT89313.1"/>
    <property type="molecule type" value="Transcribed_RNA"/>
</dbReference>
<organism evidence="3">
    <name type="scientific">Pectinophora gossypiella</name>
    <name type="common">Cotton pink bollworm</name>
    <name type="synonym">Depressaria gossypiella</name>
    <dbReference type="NCBI Taxonomy" id="13191"/>
    <lineage>
        <taxon>Eukaryota</taxon>
        <taxon>Metazoa</taxon>
        <taxon>Ecdysozoa</taxon>
        <taxon>Arthropoda</taxon>
        <taxon>Hexapoda</taxon>
        <taxon>Insecta</taxon>
        <taxon>Pterygota</taxon>
        <taxon>Neoptera</taxon>
        <taxon>Endopterygota</taxon>
        <taxon>Lepidoptera</taxon>
        <taxon>Glossata</taxon>
        <taxon>Ditrysia</taxon>
        <taxon>Gelechioidea</taxon>
        <taxon>Gelechiidae</taxon>
        <taxon>Apatetrinae</taxon>
        <taxon>Pectinophora</taxon>
    </lineage>
</organism>
<proteinExistence type="predicted"/>
<gene>
    <name evidence="3" type="ORF">g.9399</name>
</gene>
<feature type="region of interest" description="Disordered" evidence="1">
    <location>
        <begin position="157"/>
        <end position="176"/>
    </location>
</feature>
<feature type="region of interest" description="Disordered" evidence="1">
    <location>
        <begin position="56"/>
        <end position="76"/>
    </location>
</feature>
<dbReference type="Pfam" id="PF22951">
    <property type="entry name" value="3HBD"/>
    <property type="match status" value="1"/>
</dbReference>
<sequence>PLPERNRPASIEHTIKLDRNYTGFQTLGAETVVDVWLYSTEDMIKYEFKEDNTVENIKEEPTDLEPQTDAEPSEEPIENQFENSIFGNSINDSDKQADNWLDFFSNTTELDVDEMIIKPQKKPEEINIENVIETNIIQKENPVQNHVEPVVKQEIDTEETEQNTHWNDGANVNVKKESGDIPNELLTQSTSPKKRIMKYMDPTTGKIYYLEMDRKLDLSKVQEIVINSKGNVKTAKISPIKPNGMRNVKKNTKKGGVSLLKPEIKSLLKNETSKVQQKTVLRKNYTHIENDHCYLGPQTYREAIPQNVYTVDVPYSEEVSVSVKQKKSVYESVCAALLRFCNMKVAVDYCLRNIPLISKEARDPDFLKCFPFCVETEEKYWKLDFAKRRNIEWSRAKLINKLCTEHLTTTETIWRTKQILIYSRLHGYHPVRPDTTNKPTTTDTDWSSWTDLENLRKTDSNIREIFPNATDITTLTRFNSEEFSHNLSESLDLTESDEEIEIVKWEEAATVKKEVLPDSSSDLQVLPVQDAQERLRYLFLERKCADIGIELRNEDVGNGYSCSAVHAVLLSAAR</sequence>
<evidence type="ECO:0000259" key="2">
    <source>
        <dbReference type="Pfam" id="PF22951"/>
    </source>
</evidence>